<protein>
    <submittedName>
        <fullName evidence="1">Uncharacterized protein</fullName>
    </submittedName>
</protein>
<organism evidence="1">
    <name type="scientific">viral metagenome</name>
    <dbReference type="NCBI Taxonomy" id="1070528"/>
    <lineage>
        <taxon>unclassified sequences</taxon>
        <taxon>metagenomes</taxon>
        <taxon>organismal metagenomes</taxon>
    </lineage>
</organism>
<proteinExistence type="predicted"/>
<evidence type="ECO:0000313" key="1">
    <source>
        <dbReference type="EMBL" id="QHT87682.1"/>
    </source>
</evidence>
<dbReference type="EMBL" id="MN740097">
    <property type="protein sequence ID" value="QHT87682.1"/>
    <property type="molecule type" value="Genomic_DNA"/>
</dbReference>
<reference evidence="1" key="1">
    <citation type="journal article" date="2020" name="Nature">
        <title>Giant virus diversity and host interactions through global metagenomics.</title>
        <authorList>
            <person name="Schulz F."/>
            <person name="Roux S."/>
            <person name="Paez-Espino D."/>
            <person name="Jungbluth S."/>
            <person name="Walsh D.A."/>
            <person name="Denef V.J."/>
            <person name="McMahon K.D."/>
            <person name="Konstantinidis K.T."/>
            <person name="Eloe-Fadrosh E.A."/>
            <person name="Kyrpides N.C."/>
            <person name="Woyke T."/>
        </authorList>
    </citation>
    <scope>NUCLEOTIDE SEQUENCE</scope>
    <source>
        <strain evidence="1">GVMAG-M-3300023184-190</strain>
    </source>
</reference>
<dbReference type="AlphaFoldDB" id="A0A6C0I4G7"/>
<accession>A0A6C0I4G7</accession>
<sequence>MFLLTGEGVSRHYYKHELYTKTFSDLVPDNKIDDFVQKVMTGLNSSNMECINVILKKYALLKPTTND</sequence>
<name>A0A6C0I4G7_9ZZZZ</name>